<comment type="caution">
    <text evidence="1">The sequence shown here is derived from an EMBL/GenBank/DDBJ whole genome shotgun (WGS) entry which is preliminary data.</text>
</comment>
<gene>
    <name evidence="1" type="ORF">ECRASSUSDP1_LOCUS16912</name>
</gene>
<protein>
    <submittedName>
        <fullName evidence="1">Uncharacterized protein</fullName>
    </submittedName>
</protein>
<keyword evidence="2" id="KW-1185">Reference proteome</keyword>
<dbReference type="EMBL" id="CAMPGE010017038">
    <property type="protein sequence ID" value="CAI2375550.1"/>
    <property type="molecule type" value="Genomic_DNA"/>
</dbReference>
<evidence type="ECO:0000313" key="1">
    <source>
        <dbReference type="EMBL" id="CAI2375550.1"/>
    </source>
</evidence>
<organism evidence="1 2">
    <name type="scientific">Euplotes crassus</name>
    <dbReference type="NCBI Taxonomy" id="5936"/>
    <lineage>
        <taxon>Eukaryota</taxon>
        <taxon>Sar</taxon>
        <taxon>Alveolata</taxon>
        <taxon>Ciliophora</taxon>
        <taxon>Intramacronucleata</taxon>
        <taxon>Spirotrichea</taxon>
        <taxon>Hypotrichia</taxon>
        <taxon>Euplotida</taxon>
        <taxon>Euplotidae</taxon>
        <taxon>Moneuplotes</taxon>
    </lineage>
</organism>
<evidence type="ECO:0000313" key="2">
    <source>
        <dbReference type="Proteomes" id="UP001295684"/>
    </source>
</evidence>
<proteinExistence type="predicted"/>
<dbReference type="AlphaFoldDB" id="A0AAD1XN18"/>
<sequence>MIKIFGLYSRLKISFWSKSWLIFEQFPRNDKGTTEEREKVAM</sequence>
<accession>A0AAD1XN18</accession>
<reference evidence="1" key="1">
    <citation type="submission" date="2023-07" db="EMBL/GenBank/DDBJ databases">
        <authorList>
            <consortium name="AG Swart"/>
            <person name="Singh M."/>
            <person name="Singh A."/>
            <person name="Seah K."/>
            <person name="Emmerich C."/>
        </authorList>
    </citation>
    <scope>NUCLEOTIDE SEQUENCE</scope>
    <source>
        <strain evidence="1">DP1</strain>
    </source>
</reference>
<dbReference type="Proteomes" id="UP001295684">
    <property type="component" value="Unassembled WGS sequence"/>
</dbReference>
<name>A0AAD1XN18_EUPCR</name>